<dbReference type="RefSeq" id="WP_069003974.1">
    <property type="nucleotide sequence ID" value="NZ_LVJX01000004.1"/>
</dbReference>
<accession>A0A1E2UKS3</accession>
<dbReference type="InterPro" id="IPR001279">
    <property type="entry name" value="Metallo-B-lactamas"/>
</dbReference>
<dbReference type="Gene3D" id="3.60.15.10">
    <property type="entry name" value="Ribonuclease Z/Hydroxyacylglutathione hydrolase-like"/>
    <property type="match status" value="1"/>
</dbReference>
<reference evidence="3 4" key="1">
    <citation type="submission" date="2016-03" db="EMBL/GenBank/DDBJ databases">
        <title>Chemosynthetic sulphur-oxidizing symbionts of marine invertebrate animals are capable of nitrogen fixation.</title>
        <authorList>
            <person name="Petersen J.M."/>
            <person name="Kemper A."/>
            <person name="Gruber-Vodicka H."/>
            <person name="Cardini U."/>
            <person name="Geest Mvander."/>
            <person name="Kleiner M."/>
            <person name="Bulgheresi S."/>
            <person name="Fussmann M."/>
            <person name="Herbold C."/>
            <person name="Seah B.K.B."/>
            <person name="Antony C.Paul."/>
            <person name="Liu D."/>
            <person name="Belitz A."/>
            <person name="Weber M."/>
        </authorList>
    </citation>
    <scope>NUCLEOTIDE SEQUENCE [LARGE SCALE GENOMIC DNA]</scope>
    <source>
        <strain evidence="3">G_D</strain>
    </source>
</reference>
<feature type="domain" description="Metallo-beta-lactamase" evidence="2">
    <location>
        <begin position="51"/>
        <end position="237"/>
    </location>
</feature>
<dbReference type="GO" id="GO:0017001">
    <property type="term" value="P:antibiotic catabolic process"/>
    <property type="evidence" value="ECO:0007669"/>
    <property type="project" value="UniProtKB-ARBA"/>
</dbReference>
<proteinExistence type="inferred from homology"/>
<comment type="similarity">
    <text evidence="1">Belongs to the metallo-beta-lactamase superfamily. Class-B beta-lactamase family.</text>
</comment>
<organism evidence="3 4">
    <name type="scientific">Candidatus Thiodiazotropha endoloripes</name>
    <dbReference type="NCBI Taxonomy" id="1818881"/>
    <lineage>
        <taxon>Bacteria</taxon>
        <taxon>Pseudomonadati</taxon>
        <taxon>Pseudomonadota</taxon>
        <taxon>Gammaproteobacteria</taxon>
        <taxon>Chromatiales</taxon>
        <taxon>Sedimenticolaceae</taxon>
        <taxon>Candidatus Thiodiazotropha</taxon>
    </lineage>
</organism>
<dbReference type="Proteomes" id="UP000094849">
    <property type="component" value="Unassembled WGS sequence"/>
</dbReference>
<evidence type="ECO:0000259" key="2">
    <source>
        <dbReference type="SMART" id="SM00849"/>
    </source>
</evidence>
<dbReference type="InterPro" id="IPR050855">
    <property type="entry name" value="NDM-1-like"/>
</dbReference>
<evidence type="ECO:0000256" key="1">
    <source>
        <dbReference type="ARBA" id="ARBA00005250"/>
    </source>
</evidence>
<dbReference type="AlphaFoldDB" id="A0A1E2UKS3"/>
<comment type="caution">
    <text evidence="3">The sequence shown here is derived from an EMBL/GenBank/DDBJ whole genome shotgun (WGS) entry which is preliminary data.</text>
</comment>
<name>A0A1E2UKS3_9GAMM</name>
<dbReference type="SUPFAM" id="SSF56281">
    <property type="entry name" value="Metallo-hydrolase/oxidoreductase"/>
    <property type="match status" value="1"/>
</dbReference>
<gene>
    <name evidence="3" type="ORF">A3196_00130</name>
</gene>
<evidence type="ECO:0000313" key="3">
    <source>
        <dbReference type="EMBL" id="ODB95309.1"/>
    </source>
</evidence>
<dbReference type="PANTHER" id="PTHR42951:SF4">
    <property type="entry name" value="ACYL-COENZYME A THIOESTERASE MBLAC2"/>
    <property type="match status" value="1"/>
</dbReference>
<evidence type="ECO:0000313" key="4">
    <source>
        <dbReference type="Proteomes" id="UP000094849"/>
    </source>
</evidence>
<dbReference type="OrthoDB" id="420651at2"/>
<dbReference type="EMBL" id="LVJZ01000003">
    <property type="protein sequence ID" value="ODB95309.1"/>
    <property type="molecule type" value="Genomic_DNA"/>
</dbReference>
<dbReference type="STRING" id="1818881.A3196_00130"/>
<dbReference type="Pfam" id="PF00753">
    <property type="entry name" value="Lactamase_B"/>
    <property type="match status" value="1"/>
</dbReference>
<dbReference type="CDD" id="cd16282">
    <property type="entry name" value="metallo-hydrolase-like_MBL-fold"/>
    <property type="match status" value="1"/>
</dbReference>
<dbReference type="PANTHER" id="PTHR42951">
    <property type="entry name" value="METALLO-BETA-LACTAMASE DOMAIN-CONTAINING"/>
    <property type="match status" value="1"/>
</dbReference>
<dbReference type="InterPro" id="IPR036866">
    <property type="entry name" value="RibonucZ/Hydroxyglut_hydro"/>
</dbReference>
<dbReference type="SMART" id="SM00849">
    <property type="entry name" value="Lactamase_B"/>
    <property type="match status" value="1"/>
</dbReference>
<protein>
    <recommendedName>
        <fullName evidence="2">Metallo-beta-lactamase domain-containing protein</fullName>
    </recommendedName>
</protein>
<sequence>MLRVIALFWVVLICSTPLHAEQILRTEKLAHNVYALIGPLTNRNPENLGNNANFGVIITGDGVVLIDSGATNEGARMIHAAVKRITDKPVKWVINSGGQDHRWMGNGYFKKPGVTIIASEKAVVDQKARKEAQLDRLWSLVGKKGIEGTSYIHADATFSQQKILEVGNTRIEIYHAGHAHTPGDSYIWLPEHKVMFSGDIVYTDRLLGVGSMSAHKSWIAAFEAMAAKQPEIVVGGHGNPASLSKAKADTYDYLVFLREAVLKFIDEGNSLEDIGKIDQSRFSYLENFDSLKGRNAQRVYEELEWE</sequence>
<keyword evidence="4" id="KW-1185">Reference proteome</keyword>